<keyword evidence="5" id="KW-1185">Reference proteome</keyword>
<evidence type="ECO:0000313" key="4">
    <source>
        <dbReference type="EMBL" id="MFC7256752.1"/>
    </source>
</evidence>
<evidence type="ECO:0000256" key="2">
    <source>
        <dbReference type="ARBA" id="ARBA00023002"/>
    </source>
</evidence>
<feature type="compositionally biased region" description="Basic and acidic residues" evidence="3">
    <location>
        <begin position="313"/>
        <end position="324"/>
    </location>
</feature>
<evidence type="ECO:0000313" key="5">
    <source>
        <dbReference type="Proteomes" id="UP001596434"/>
    </source>
</evidence>
<dbReference type="Gene3D" id="3.30.1370.60">
    <property type="entry name" value="Hypothetical oxidoreductase yiak, domain 2"/>
    <property type="match status" value="1"/>
</dbReference>
<dbReference type="InterPro" id="IPR003767">
    <property type="entry name" value="Malate/L-lactate_DH-like"/>
</dbReference>
<dbReference type="PANTHER" id="PTHR11091">
    <property type="entry name" value="OXIDOREDUCTASE-RELATED"/>
    <property type="match status" value="1"/>
</dbReference>
<dbReference type="AlphaFoldDB" id="A0ABD6A1H0"/>
<evidence type="ECO:0000256" key="3">
    <source>
        <dbReference type="SAM" id="MobiDB-lite"/>
    </source>
</evidence>
<dbReference type="SUPFAM" id="SSF89733">
    <property type="entry name" value="L-sulfolactate dehydrogenase-like"/>
    <property type="match status" value="1"/>
</dbReference>
<dbReference type="Gene3D" id="1.10.1530.10">
    <property type="match status" value="1"/>
</dbReference>
<reference evidence="4 5" key="1">
    <citation type="journal article" date="2019" name="Int. J. Syst. Evol. Microbiol.">
        <title>The Global Catalogue of Microorganisms (GCM) 10K type strain sequencing project: providing services to taxonomists for standard genome sequencing and annotation.</title>
        <authorList>
            <consortium name="The Broad Institute Genomics Platform"/>
            <consortium name="The Broad Institute Genome Sequencing Center for Infectious Disease"/>
            <person name="Wu L."/>
            <person name="Ma J."/>
        </authorList>
    </citation>
    <scope>NUCLEOTIDE SEQUENCE [LARGE SCALE GENOMIC DNA]</scope>
    <source>
        <strain evidence="4 5">GX21</strain>
    </source>
</reference>
<dbReference type="EMBL" id="JBHTAT010000001">
    <property type="protein sequence ID" value="MFC7256752.1"/>
    <property type="molecule type" value="Genomic_DNA"/>
</dbReference>
<dbReference type="PANTHER" id="PTHR11091:SF0">
    <property type="entry name" value="MALATE DEHYDROGENASE"/>
    <property type="match status" value="1"/>
</dbReference>
<dbReference type="InterPro" id="IPR043143">
    <property type="entry name" value="Mal/L-sulf/L-lact_DH-like_NADP"/>
</dbReference>
<accession>A0ABD6A1H0</accession>
<dbReference type="Pfam" id="PF02615">
    <property type="entry name" value="Ldh_2"/>
    <property type="match status" value="1"/>
</dbReference>
<dbReference type="InterPro" id="IPR036111">
    <property type="entry name" value="Mal/L-sulfo/L-lacto_DH-like_sf"/>
</dbReference>
<keyword evidence="2" id="KW-0560">Oxidoreductase</keyword>
<proteinExistence type="inferred from homology"/>
<dbReference type="RefSeq" id="WP_379706087.1">
    <property type="nucleotide sequence ID" value="NZ_JBHTAT010000001.1"/>
</dbReference>
<name>A0ABD6A1H0_9EURY</name>
<evidence type="ECO:0000256" key="1">
    <source>
        <dbReference type="ARBA" id="ARBA00006056"/>
    </source>
</evidence>
<feature type="region of interest" description="Disordered" evidence="3">
    <location>
        <begin position="310"/>
        <end position="331"/>
    </location>
</feature>
<protein>
    <submittedName>
        <fullName evidence="4">Ldh family oxidoreductase</fullName>
    </submittedName>
</protein>
<comment type="similarity">
    <text evidence="1">Belongs to the LDH2/MDH2 oxidoreductase family.</text>
</comment>
<comment type="caution">
    <text evidence="4">The sequence shown here is derived from an EMBL/GenBank/DDBJ whole genome shotgun (WGS) entry which is preliminary data.</text>
</comment>
<dbReference type="Proteomes" id="UP001596434">
    <property type="component" value="Unassembled WGS sequence"/>
</dbReference>
<dbReference type="InterPro" id="IPR043144">
    <property type="entry name" value="Mal/L-sulf/L-lact_DH-like_ah"/>
</dbReference>
<dbReference type="GeneID" id="96955146"/>
<dbReference type="GO" id="GO:0016491">
    <property type="term" value="F:oxidoreductase activity"/>
    <property type="evidence" value="ECO:0007669"/>
    <property type="project" value="UniProtKB-KW"/>
</dbReference>
<organism evidence="4 5">
    <name type="scientific">Haloplanus litoreus</name>
    <dbReference type="NCBI Taxonomy" id="767515"/>
    <lineage>
        <taxon>Archaea</taxon>
        <taxon>Methanobacteriati</taxon>
        <taxon>Methanobacteriota</taxon>
        <taxon>Stenosarchaea group</taxon>
        <taxon>Halobacteria</taxon>
        <taxon>Halobacteriales</taxon>
        <taxon>Haloferacaceae</taxon>
        <taxon>Haloplanus</taxon>
    </lineage>
</organism>
<gene>
    <name evidence="4" type="ORF">ACFQKE_15810</name>
</gene>
<sequence length="351" mass="37454">MTVDDIRVDSQELKAFTRSVFSRAGLDDDASTVLADGLVTANLRGVDSHGVVRLEPYTLKLEQGGFNDSPHVSVTGPRSGTFRVDADDGPGQYATVEAMDRAVERAKETGAAFAVVENSNHFGTAAYYTERAADRDCIGFAMTNVGPNVAPFGGIDPYFGTNPLAYSIPTLESPTITLDMATSVVAKGKIILAAEEGKSIPEEWALDERGNSTTDPSEVHALRPVGGPKGYGLGLLVDVCSGLLSGMGHSPSVDSLYDDYSKPQRIGHFVGALDVGAFRDVEAFKNDVETMISELKSRRTAEGFDEVLLPGEPEARTRAKRESEGIPLGSGVRETLSELADAYDLDTPWDG</sequence>